<gene>
    <name evidence="2" type="primary">atad5a</name>
</gene>
<feature type="region of interest" description="Disordered" evidence="1">
    <location>
        <begin position="59"/>
        <end position="113"/>
    </location>
</feature>
<feature type="compositionally biased region" description="Basic residues" evidence="1">
    <location>
        <begin position="93"/>
        <end position="102"/>
    </location>
</feature>
<evidence type="ECO:0008006" key="4">
    <source>
        <dbReference type="Google" id="ProtNLM"/>
    </source>
</evidence>
<reference evidence="2" key="4">
    <citation type="submission" date="2025-08" db="UniProtKB">
        <authorList>
            <consortium name="Ensembl"/>
        </authorList>
    </citation>
    <scope>IDENTIFICATION</scope>
</reference>
<proteinExistence type="predicted"/>
<feature type="compositionally biased region" description="Basic and acidic residues" evidence="1">
    <location>
        <begin position="303"/>
        <end position="320"/>
    </location>
</feature>
<feature type="region of interest" description="Disordered" evidence="1">
    <location>
        <begin position="281"/>
        <end position="450"/>
    </location>
</feature>
<dbReference type="Proteomes" id="UP000314983">
    <property type="component" value="Chromosome 8"/>
</dbReference>
<name>A0A4W4EJJ3_ELEEL</name>
<dbReference type="AlphaFoldDB" id="A0A4W4EJJ3"/>
<sequence>METPTEHLVKGGGCICVPGNDTAALLSQISDIILDEEPLKTKNTETCVNDRTVKDVLPSYKGKTLDNPTQEGVNIGNDDASTREDKCRGGKSVVRKSKKSKASRSELCNAEHEQSLRDASLEVHVDETSILNCSTITVSFEDFLQSQKEEEDTAVPESDTSAVDALSITKNGSDMVFEAPQLSPRTLTVLAEVHPISPNHESAKGSELRIASIFSKTKKECQVKNLKTSSTNPLVSVDVLPDLKRKSNVVVQEEDLELFVVEASNSPKCTKEERKQFMNAFKQPSQDGAKGKSIKGSGTLKQAQEKVPETNEKEPGEKTAENMPDVTISQSMEPEDPSSVGKNGNKSVKKSRKDSSEDVSLPTPKQEELSTSVEMGMESGCTDEGNRRTARELRRSSRQHTCRQTTAVPKRDPSSCKTRSQKKAEGSAVSQEHPAQASTPRTHRPKKGVYRAEMLYPLDKRESPIRMKFTRLFPSSDTKAGEFEISSPLSVQESDSMKKRKRAKRLIQKAKALKLHLLIMVSLQCEPTAVETLRSWDLLSETERRGVNLLYTNLEVLLPLPTRPLPEPTLDLQPGPNPDPQPGLLARHGSKVENDENTANMSPLKVSSRMRQKKQLYADHKNALNSDSESDEGFLSLPNPNCDAAGDHTLRPAQGQEPRASKAAPVRVMRVKLADTERKKSKPVSQCLSSLAEYLDYVSFMDSALHFQPRTAEGACRPQSFNWTGAAVKSGMTDEVCLESGGYTSAFDSKEIHAMLGSLSFWKCRAGISKAWTVAQELEEQIRKEAVEELTLPIASHRQNFSLAQSTLCEPRVMEVRRDVMSTVLTNRSFCTLGNRLAAVMDHLPSLRTICRSERLKEQGRVKRRFMHYFNTINLDLPKSTIQQLGSDFP</sequence>
<dbReference type="Ensembl" id="ENSEEET00000011681.2">
    <property type="protein sequence ID" value="ENSEEEP00000011546.2"/>
    <property type="gene ID" value="ENSEEEG00000005820.2"/>
</dbReference>
<dbReference type="STRING" id="8005.ENSEEEP00000011546"/>
<protein>
    <recommendedName>
        <fullName evidence="4">ATPase family AAA domain containing 5a</fullName>
    </recommendedName>
</protein>
<dbReference type="OMA" id="VEEPGCW"/>
<dbReference type="GeneTree" id="ENSGT00940000153469"/>
<evidence type="ECO:0000313" key="3">
    <source>
        <dbReference type="Proteomes" id="UP000314983"/>
    </source>
</evidence>
<feature type="region of interest" description="Disordered" evidence="1">
    <location>
        <begin position="565"/>
        <end position="663"/>
    </location>
</feature>
<evidence type="ECO:0000313" key="2">
    <source>
        <dbReference type="Ensembl" id="ENSEEEP00000011546.2"/>
    </source>
</evidence>
<reference evidence="2" key="5">
    <citation type="submission" date="2025-09" db="UniProtKB">
        <authorList>
            <consortium name="Ensembl"/>
        </authorList>
    </citation>
    <scope>IDENTIFICATION</scope>
</reference>
<reference evidence="2" key="3">
    <citation type="submission" date="2020-05" db="EMBL/GenBank/DDBJ databases">
        <title>Electrophorus electricus (electric eel) genome, fEleEle1, primary haplotype.</title>
        <authorList>
            <person name="Myers G."/>
            <person name="Meyer A."/>
            <person name="Fedrigo O."/>
            <person name="Formenti G."/>
            <person name="Rhie A."/>
            <person name="Tracey A."/>
            <person name="Sims Y."/>
            <person name="Jarvis E.D."/>
        </authorList>
    </citation>
    <scope>NUCLEOTIDE SEQUENCE [LARGE SCALE GENOMIC DNA]</scope>
</reference>
<feature type="compositionally biased region" description="Basic and acidic residues" evidence="1">
    <location>
        <begin position="384"/>
        <end position="395"/>
    </location>
</feature>
<reference evidence="3" key="2">
    <citation type="journal article" date="2017" name="Sci. Adv.">
        <title>A tail of two voltages: Proteomic comparison of the three electric organs of the electric eel.</title>
        <authorList>
            <person name="Traeger L.L."/>
            <person name="Sabat G."/>
            <person name="Barrett-Wilt G.A."/>
            <person name="Wells G.B."/>
            <person name="Sussman M.R."/>
        </authorList>
    </citation>
    <scope>NUCLEOTIDE SEQUENCE [LARGE SCALE GENOMIC DNA]</scope>
</reference>
<organism evidence="2 3">
    <name type="scientific">Electrophorus electricus</name>
    <name type="common">Electric eel</name>
    <name type="synonym">Gymnotus electricus</name>
    <dbReference type="NCBI Taxonomy" id="8005"/>
    <lineage>
        <taxon>Eukaryota</taxon>
        <taxon>Metazoa</taxon>
        <taxon>Chordata</taxon>
        <taxon>Craniata</taxon>
        <taxon>Vertebrata</taxon>
        <taxon>Euteleostomi</taxon>
        <taxon>Actinopterygii</taxon>
        <taxon>Neopterygii</taxon>
        <taxon>Teleostei</taxon>
        <taxon>Ostariophysi</taxon>
        <taxon>Gymnotiformes</taxon>
        <taxon>Gymnotoidei</taxon>
        <taxon>Gymnotidae</taxon>
        <taxon>Electrophorus</taxon>
    </lineage>
</organism>
<reference evidence="3" key="1">
    <citation type="journal article" date="2014" name="Science">
        <title>Nonhuman genetics. Genomic basis for the convergent evolution of electric organs.</title>
        <authorList>
            <person name="Gallant J.R."/>
            <person name="Traeger L.L."/>
            <person name="Volkening J.D."/>
            <person name="Moffett H."/>
            <person name="Chen P.H."/>
            <person name="Novina C.D."/>
            <person name="Phillips G.N.Jr."/>
            <person name="Anand R."/>
            <person name="Wells G.B."/>
            <person name="Pinch M."/>
            <person name="Guth R."/>
            <person name="Unguez G.A."/>
            <person name="Albert J.S."/>
            <person name="Zakon H.H."/>
            <person name="Samanta M.P."/>
            <person name="Sussman M.R."/>
        </authorList>
    </citation>
    <scope>NUCLEOTIDE SEQUENCE [LARGE SCALE GENOMIC DNA]</scope>
</reference>
<accession>A0A4W4EJJ3</accession>
<evidence type="ECO:0000256" key="1">
    <source>
        <dbReference type="SAM" id="MobiDB-lite"/>
    </source>
</evidence>
<keyword evidence="3" id="KW-1185">Reference proteome</keyword>